<sequence>INTQLAEKQDLKLIGLWDEFDYNTDFPPYTSMSYWLLEFRDVKIINSDYITISNNNTRLTLLKLGWYRIQLTMILSSIDADQMYWINILKNGVVIFILLYHETSATPESDYITFDSSVFVYNNGTDYFEIMGDSFGDPFFPGSPVYNQLTIECAS</sequence>
<evidence type="ECO:0000313" key="1">
    <source>
        <dbReference type="EMBL" id="GAG60253.1"/>
    </source>
</evidence>
<gene>
    <name evidence="1" type="ORF">S01H4_19965</name>
</gene>
<comment type="caution">
    <text evidence="1">The sequence shown here is derived from an EMBL/GenBank/DDBJ whole genome shotgun (WGS) entry which is preliminary data.</text>
</comment>
<dbReference type="EMBL" id="BART01008942">
    <property type="protein sequence ID" value="GAG60253.1"/>
    <property type="molecule type" value="Genomic_DNA"/>
</dbReference>
<accession>X0ZIQ3</accession>
<proteinExistence type="predicted"/>
<reference evidence="1" key="1">
    <citation type="journal article" date="2014" name="Front. Microbiol.">
        <title>High frequency of phylogenetically diverse reductive dehalogenase-homologous genes in deep subseafloor sedimentary metagenomes.</title>
        <authorList>
            <person name="Kawai M."/>
            <person name="Futagami T."/>
            <person name="Toyoda A."/>
            <person name="Takaki Y."/>
            <person name="Nishi S."/>
            <person name="Hori S."/>
            <person name="Arai W."/>
            <person name="Tsubouchi T."/>
            <person name="Morono Y."/>
            <person name="Uchiyama I."/>
            <person name="Ito T."/>
            <person name="Fujiyama A."/>
            <person name="Inagaki F."/>
            <person name="Takami H."/>
        </authorList>
    </citation>
    <scope>NUCLEOTIDE SEQUENCE</scope>
    <source>
        <strain evidence="1">Expedition CK06-06</strain>
    </source>
</reference>
<feature type="non-terminal residue" evidence="1">
    <location>
        <position position="1"/>
    </location>
</feature>
<protein>
    <submittedName>
        <fullName evidence="1">Uncharacterized protein</fullName>
    </submittedName>
</protein>
<organism evidence="1">
    <name type="scientific">marine sediment metagenome</name>
    <dbReference type="NCBI Taxonomy" id="412755"/>
    <lineage>
        <taxon>unclassified sequences</taxon>
        <taxon>metagenomes</taxon>
        <taxon>ecological metagenomes</taxon>
    </lineage>
</organism>
<name>X0ZIQ3_9ZZZZ</name>
<dbReference type="AlphaFoldDB" id="X0ZIQ3"/>